<dbReference type="Proteomes" id="UP001516400">
    <property type="component" value="Unassembled WGS sequence"/>
</dbReference>
<comment type="caution">
    <text evidence="1">The sequence shown here is derived from an EMBL/GenBank/DDBJ whole genome shotgun (WGS) entry which is preliminary data.</text>
</comment>
<accession>A0ABD2P3X7</accession>
<keyword evidence="2" id="KW-1185">Reference proteome</keyword>
<organism evidence="1 2">
    <name type="scientific">Cryptolaemus montrouzieri</name>
    <dbReference type="NCBI Taxonomy" id="559131"/>
    <lineage>
        <taxon>Eukaryota</taxon>
        <taxon>Metazoa</taxon>
        <taxon>Ecdysozoa</taxon>
        <taxon>Arthropoda</taxon>
        <taxon>Hexapoda</taxon>
        <taxon>Insecta</taxon>
        <taxon>Pterygota</taxon>
        <taxon>Neoptera</taxon>
        <taxon>Endopterygota</taxon>
        <taxon>Coleoptera</taxon>
        <taxon>Polyphaga</taxon>
        <taxon>Cucujiformia</taxon>
        <taxon>Coccinelloidea</taxon>
        <taxon>Coccinellidae</taxon>
        <taxon>Scymninae</taxon>
        <taxon>Scymnini</taxon>
        <taxon>Cryptolaemus</taxon>
    </lineage>
</organism>
<name>A0ABD2P3X7_9CUCU</name>
<protein>
    <submittedName>
        <fullName evidence="1">Uncharacterized protein</fullName>
    </submittedName>
</protein>
<dbReference type="EMBL" id="JABFTP020000185">
    <property type="protein sequence ID" value="KAL3285667.1"/>
    <property type="molecule type" value="Genomic_DNA"/>
</dbReference>
<dbReference type="AlphaFoldDB" id="A0ABD2P3X7"/>
<evidence type="ECO:0000313" key="2">
    <source>
        <dbReference type="Proteomes" id="UP001516400"/>
    </source>
</evidence>
<evidence type="ECO:0000313" key="1">
    <source>
        <dbReference type="EMBL" id="KAL3285667.1"/>
    </source>
</evidence>
<reference evidence="1 2" key="1">
    <citation type="journal article" date="2021" name="BMC Biol.">
        <title>Horizontally acquired antibacterial genes associated with adaptive radiation of ladybird beetles.</title>
        <authorList>
            <person name="Li H.S."/>
            <person name="Tang X.F."/>
            <person name="Huang Y.H."/>
            <person name="Xu Z.Y."/>
            <person name="Chen M.L."/>
            <person name="Du X.Y."/>
            <person name="Qiu B.Y."/>
            <person name="Chen P.T."/>
            <person name="Zhang W."/>
            <person name="Slipinski A."/>
            <person name="Escalona H.E."/>
            <person name="Waterhouse R.M."/>
            <person name="Zwick A."/>
            <person name="Pang H."/>
        </authorList>
    </citation>
    <scope>NUCLEOTIDE SEQUENCE [LARGE SCALE GENOMIC DNA]</scope>
    <source>
        <strain evidence="1">SYSU2018</strain>
    </source>
</reference>
<gene>
    <name evidence="1" type="ORF">HHI36_000199</name>
</gene>
<sequence length="124" mass="14389">MEIQVKEDQLPAEYVPESVPEIEIRGGEDQVETENVQPNIVTEIELRRTKQKKNRTKTKILLRPCPDGCRKNCFRKILEERKELFLVTSTHSTLERKDSLLENTPRKCLSRSIKETPLATRSAL</sequence>
<proteinExistence type="predicted"/>